<dbReference type="Proteomes" id="UP001299220">
    <property type="component" value="Unassembled WGS sequence"/>
</dbReference>
<accession>A0ABS9CMX5</accession>
<dbReference type="EMBL" id="JAFBIT010000002">
    <property type="protein sequence ID" value="MCF2652511.1"/>
    <property type="molecule type" value="Genomic_DNA"/>
</dbReference>
<proteinExistence type="inferred from homology"/>
<reference evidence="2 3" key="1">
    <citation type="submission" date="2020-12" db="EMBL/GenBank/DDBJ databases">
        <title>Whole genome sequences of gut porcine anaerobes.</title>
        <authorList>
            <person name="Kubasova T."/>
            <person name="Jahodarova E."/>
            <person name="Rychlik I."/>
        </authorList>
    </citation>
    <scope>NUCLEOTIDE SEQUENCE [LARGE SCALE GENOMIC DNA]</scope>
    <source>
        <strain evidence="2 3">An867</strain>
    </source>
</reference>
<evidence type="ECO:0000256" key="1">
    <source>
        <dbReference type="ARBA" id="ARBA00009820"/>
    </source>
</evidence>
<evidence type="ECO:0000313" key="3">
    <source>
        <dbReference type="Proteomes" id="UP001299220"/>
    </source>
</evidence>
<protein>
    <submittedName>
        <fullName evidence="2">PD40 domain-containing protein</fullName>
    </submittedName>
</protein>
<dbReference type="InterPro" id="IPR011659">
    <property type="entry name" value="WD40"/>
</dbReference>
<comment type="similarity">
    <text evidence="1">Belongs to the TolB family.</text>
</comment>
<evidence type="ECO:0000313" key="2">
    <source>
        <dbReference type="EMBL" id="MCF2652511.1"/>
    </source>
</evidence>
<dbReference type="PANTHER" id="PTHR36842:SF1">
    <property type="entry name" value="PROTEIN TOLB"/>
    <property type="match status" value="1"/>
</dbReference>
<dbReference type="InterPro" id="IPR011042">
    <property type="entry name" value="6-blade_b-propeller_TolB-like"/>
</dbReference>
<dbReference type="PANTHER" id="PTHR36842">
    <property type="entry name" value="PROTEIN TOLB HOMOLOG"/>
    <property type="match status" value="1"/>
</dbReference>
<comment type="caution">
    <text evidence="2">The sequence shown here is derived from an EMBL/GenBank/DDBJ whole genome shotgun (WGS) entry which is preliminary data.</text>
</comment>
<dbReference type="SUPFAM" id="SSF82171">
    <property type="entry name" value="DPP6 N-terminal domain-like"/>
    <property type="match status" value="1"/>
</dbReference>
<gene>
    <name evidence="2" type="ORF">JQM67_07845</name>
</gene>
<organism evidence="2 3">
    <name type="scientific">Anaeromassilibacillus senegalensis</name>
    <dbReference type="NCBI Taxonomy" id="1673717"/>
    <lineage>
        <taxon>Bacteria</taxon>
        <taxon>Bacillati</taxon>
        <taxon>Bacillota</taxon>
        <taxon>Clostridia</taxon>
        <taxon>Eubacteriales</taxon>
        <taxon>Acutalibacteraceae</taxon>
        <taxon>Anaeromassilibacillus</taxon>
    </lineage>
</organism>
<dbReference type="RefSeq" id="WP_235323561.1">
    <property type="nucleotide sequence ID" value="NZ_JAFBIT010000002.1"/>
</dbReference>
<sequence>MAEKLIDKSSPWYRDDDESILEIYDVETGTRSVVKEFDYLIEAPNWSPDGRFLTYNSNGRIFKFDLETKESTEVFTDFVTNCNNDHVLSPEGDRIAVSHGTKEDGKSRIYTVPLTGGTPRLITPLAPSYLHGWSPDGSTLAYCAERNGEFDIYTIPVDGGEETRLTDAPGLNDGPEYDSAGEYIWFNSVRSGLMQAWRMKADGSEQTQMTFDENWNTWFPHVSPDRTKVVMLAYRKGDVKPGEHVPHKNVELRLMDAAGGPVQTVAKLFGGQGTINVNSWSPDSRRFAFVSYRIRGEG</sequence>
<keyword evidence="3" id="KW-1185">Reference proteome</keyword>
<name>A0ABS9CMX5_9FIRM</name>
<dbReference type="Pfam" id="PF07676">
    <property type="entry name" value="PD40"/>
    <property type="match status" value="3"/>
</dbReference>
<dbReference type="Gene3D" id="2.120.10.30">
    <property type="entry name" value="TolB, C-terminal domain"/>
    <property type="match status" value="1"/>
</dbReference>